<name>A0ABR3JHU4_9AGAR</name>
<feature type="compositionally biased region" description="Polar residues" evidence="1">
    <location>
        <begin position="40"/>
        <end position="56"/>
    </location>
</feature>
<feature type="region of interest" description="Disordered" evidence="1">
    <location>
        <begin position="166"/>
        <end position="215"/>
    </location>
</feature>
<dbReference type="EMBL" id="JASNQZ010000007">
    <property type="protein sequence ID" value="KAL0955146.1"/>
    <property type="molecule type" value="Genomic_DNA"/>
</dbReference>
<comment type="caution">
    <text evidence="2">The sequence shown here is derived from an EMBL/GenBank/DDBJ whole genome shotgun (WGS) entry which is preliminary data.</text>
</comment>
<accession>A0ABR3JHU4</accession>
<dbReference type="Proteomes" id="UP001556367">
    <property type="component" value="Unassembled WGS sequence"/>
</dbReference>
<sequence>MQQSAPDHSSAADDFARLLGLLEHFGARKPKTTRRAKPSPSGSATNTTNSSHSLASDGTAHAIPSVLTDSRGTKNKNVAQGVEEDAHTTMSSAPSTKAFTLGRGKRYRFTFKLMIHKLYELEEWAKKVKDVLEGSQKQFRPLAEHGSATKAPLPPTTSVIHSATHGMASRAAPVPVLRGSKPSPLRARRHSTAASAHRNDATPPKTPVKTSFPTPRSLMALDANTTRNSSVRVVKKRCIGRRKSHSGISVSGQHPAGGTWVYDAAASSLDPVRDNFIKKRKGGDGGRACPGMSEVKRARERHLPSASNEEDHPKP</sequence>
<feature type="compositionally biased region" description="Basic residues" evidence="1">
    <location>
        <begin position="27"/>
        <end position="37"/>
    </location>
</feature>
<evidence type="ECO:0000313" key="2">
    <source>
        <dbReference type="EMBL" id="KAL0955146.1"/>
    </source>
</evidence>
<feature type="region of interest" description="Disordered" evidence="1">
    <location>
        <begin position="278"/>
        <end position="315"/>
    </location>
</feature>
<organism evidence="2 3">
    <name type="scientific">Hohenbuehelia grisea</name>
    <dbReference type="NCBI Taxonomy" id="104357"/>
    <lineage>
        <taxon>Eukaryota</taxon>
        <taxon>Fungi</taxon>
        <taxon>Dikarya</taxon>
        <taxon>Basidiomycota</taxon>
        <taxon>Agaricomycotina</taxon>
        <taxon>Agaricomycetes</taxon>
        <taxon>Agaricomycetidae</taxon>
        <taxon>Agaricales</taxon>
        <taxon>Pleurotineae</taxon>
        <taxon>Pleurotaceae</taxon>
        <taxon>Hohenbuehelia</taxon>
    </lineage>
</organism>
<feature type="region of interest" description="Disordered" evidence="1">
    <location>
        <begin position="26"/>
        <end position="58"/>
    </location>
</feature>
<keyword evidence="3" id="KW-1185">Reference proteome</keyword>
<evidence type="ECO:0000256" key="1">
    <source>
        <dbReference type="SAM" id="MobiDB-lite"/>
    </source>
</evidence>
<evidence type="ECO:0000313" key="3">
    <source>
        <dbReference type="Proteomes" id="UP001556367"/>
    </source>
</evidence>
<reference evidence="3" key="1">
    <citation type="submission" date="2024-06" db="EMBL/GenBank/DDBJ databases">
        <title>Multi-omics analyses provide insights into the biosynthesis of the anticancer antibiotic pleurotin in Hohenbuehelia grisea.</title>
        <authorList>
            <person name="Weaver J.A."/>
            <person name="Alberti F."/>
        </authorList>
    </citation>
    <scope>NUCLEOTIDE SEQUENCE [LARGE SCALE GENOMIC DNA]</scope>
    <source>
        <strain evidence="3">T-177</strain>
    </source>
</reference>
<feature type="compositionally biased region" description="Basic and acidic residues" evidence="1">
    <location>
        <begin position="294"/>
        <end position="315"/>
    </location>
</feature>
<gene>
    <name evidence="2" type="ORF">HGRIS_004060</name>
</gene>
<protein>
    <submittedName>
        <fullName evidence="2">Uncharacterized protein</fullName>
    </submittedName>
</protein>
<proteinExistence type="predicted"/>